<dbReference type="SUPFAM" id="SSF55073">
    <property type="entry name" value="Nucleotide cyclase"/>
    <property type="match status" value="1"/>
</dbReference>
<organism evidence="7 8">
    <name type="scientific">Loktanella atrilutea</name>
    <dbReference type="NCBI Taxonomy" id="366533"/>
    <lineage>
        <taxon>Bacteria</taxon>
        <taxon>Pseudomonadati</taxon>
        <taxon>Pseudomonadota</taxon>
        <taxon>Alphaproteobacteria</taxon>
        <taxon>Rhodobacterales</taxon>
        <taxon>Roseobacteraceae</taxon>
        <taxon>Loktanella</taxon>
    </lineage>
</organism>
<dbReference type="InterPro" id="IPR012675">
    <property type="entry name" value="Beta-grasp_dom_sf"/>
</dbReference>
<gene>
    <name evidence="7" type="ORF">SAMN05444339_103231</name>
</gene>
<dbReference type="InterPro" id="IPR034804">
    <property type="entry name" value="SQR/QFR_C/D"/>
</dbReference>
<feature type="transmembrane region" description="Helical" evidence="4">
    <location>
        <begin position="101"/>
        <end position="119"/>
    </location>
</feature>
<reference evidence="8" key="1">
    <citation type="submission" date="2016-11" db="EMBL/GenBank/DDBJ databases">
        <authorList>
            <person name="Varghese N."/>
            <person name="Submissions S."/>
        </authorList>
    </citation>
    <scope>NUCLEOTIDE SEQUENCE [LARGE SCALE GENOMIC DNA]</scope>
    <source>
        <strain evidence="8">DSM 29326</strain>
    </source>
</reference>
<dbReference type="GO" id="GO:0004016">
    <property type="term" value="F:adenylate cyclase activity"/>
    <property type="evidence" value="ECO:0007669"/>
    <property type="project" value="UniProtKB-ARBA"/>
</dbReference>
<evidence type="ECO:0000256" key="3">
    <source>
        <dbReference type="ARBA" id="ARBA00023136"/>
    </source>
</evidence>
<dbReference type="Pfam" id="PF00211">
    <property type="entry name" value="Guanylate_cyc"/>
    <property type="match status" value="1"/>
</dbReference>
<feature type="transmembrane region" description="Helical" evidence="4">
    <location>
        <begin position="146"/>
        <end position="168"/>
    </location>
</feature>
<feature type="transmembrane region" description="Helical" evidence="4">
    <location>
        <begin position="230"/>
        <end position="249"/>
    </location>
</feature>
<dbReference type="SUPFAM" id="SSF81343">
    <property type="entry name" value="Fumarate reductase respiratory complex transmembrane subunits"/>
    <property type="match status" value="1"/>
</dbReference>
<evidence type="ECO:0000259" key="5">
    <source>
        <dbReference type="PROSITE" id="PS50125"/>
    </source>
</evidence>
<evidence type="ECO:0000259" key="6">
    <source>
        <dbReference type="PROSITE" id="PS51085"/>
    </source>
</evidence>
<feature type="transmembrane region" description="Helical" evidence="4">
    <location>
        <begin position="24"/>
        <end position="50"/>
    </location>
</feature>
<comment type="subcellular location">
    <subcellularLocation>
        <location evidence="1">Cell membrane</location>
        <topology evidence="1">Multi-pass membrane protein</topology>
    </subcellularLocation>
</comment>
<dbReference type="CDD" id="cd00207">
    <property type="entry name" value="fer2"/>
    <property type="match status" value="1"/>
</dbReference>
<evidence type="ECO:0000313" key="7">
    <source>
        <dbReference type="EMBL" id="SHF08659.1"/>
    </source>
</evidence>
<dbReference type="OrthoDB" id="341967at2"/>
<dbReference type="PANTHER" id="PTHR43081">
    <property type="entry name" value="ADENYLATE CYCLASE, TERMINAL-DIFFERENTIATION SPECIFIC-RELATED"/>
    <property type="match status" value="1"/>
</dbReference>
<keyword evidence="2" id="KW-1003">Cell membrane</keyword>
<keyword evidence="4" id="KW-0812">Transmembrane</keyword>
<dbReference type="Proteomes" id="UP000183987">
    <property type="component" value="Unassembled WGS sequence"/>
</dbReference>
<evidence type="ECO:0000256" key="2">
    <source>
        <dbReference type="ARBA" id="ARBA00022475"/>
    </source>
</evidence>
<dbReference type="GO" id="GO:0035556">
    <property type="term" value="P:intracellular signal transduction"/>
    <property type="evidence" value="ECO:0007669"/>
    <property type="project" value="InterPro"/>
</dbReference>
<dbReference type="GO" id="GO:0005886">
    <property type="term" value="C:plasma membrane"/>
    <property type="evidence" value="ECO:0007669"/>
    <property type="project" value="UniProtKB-SubCell"/>
</dbReference>
<dbReference type="InterPro" id="IPR001054">
    <property type="entry name" value="A/G_cyclase"/>
</dbReference>
<dbReference type="InterPro" id="IPR050697">
    <property type="entry name" value="Adenylyl/Guanylyl_Cyclase_3/4"/>
</dbReference>
<evidence type="ECO:0000313" key="8">
    <source>
        <dbReference type="Proteomes" id="UP000183987"/>
    </source>
</evidence>
<sequence>MADAGSASPRQAALRVRRPTVVDLRLASGLVLFAFALTHLLNHALGLVSIDTMLAVQEARMIVTRSLPGTVILILSAVVHLALGLARFTQSHIRRMGWQNAIQLGFGLMIPIMLIRHVLGTHGVNAMFGVDDDYRYALWVMWPGQAINLALLIGLVWIHACIGLHHWLGGRAWYRRTLRLWQGLALLIPVLGYAGFVSAARLEQATGTFRNPLSLSQYARYVDLVTTSNWIYLCLLAAAAAVWGLFLVADRLGSRITVTYVDGPAAHAPRGLSILAISRVNRIPHAAVCGGRARCSTCRVRVMKGQDNLPPPSDLEQRVLRRLGAPANVRLACQVYPKGNITISTLLPAKIMPDTDMGIDRYLWGVERDVTVMFCDLREFTHLTEGRLPYDIVFVLNQFLGRMAETIEDTGGFVDKFMGDSVMAIFGMEVSPRVAALQAMAAARAMDGVLDGLNQSLREALPAPLAMGIGMHSGPAILGRIGTMRQAGGDTSALTALGETVNLASRLEGKSKELGVQLVVSTETADLAGLGPCAGCVPQMVDVRGLSHPIKVYAVRRATDLPVSVAATS</sequence>
<dbReference type="EMBL" id="FQUE01000003">
    <property type="protein sequence ID" value="SHF08659.1"/>
    <property type="molecule type" value="Genomic_DNA"/>
</dbReference>
<feature type="transmembrane region" description="Helical" evidence="4">
    <location>
        <begin position="180"/>
        <end position="200"/>
    </location>
</feature>
<dbReference type="InterPro" id="IPR029787">
    <property type="entry name" value="Nucleotide_cyclase"/>
</dbReference>
<accession>A0A1M4YS35</accession>
<keyword evidence="3 4" id="KW-0472">Membrane</keyword>
<dbReference type="PROSITE" id="PS51085">
    <property type="entry name" value="2FE2S_FER_2"/>
    <property type="match status" value="1"/>
</dbReference>
<dbReference type="InterPro" id="IPR036010">
    <property type="entry name" value="2Fe-2S_ferredoxin-like_sf"/>
</dbReference>
<evidence type="ECO:0000256" key="1">
    <source>
        <dbReference type="ARBA" id="ARBA00004651"/>
    </source>
</evidence>
<dbReference type="Gene3D" id="3.10.20.30">
    <property type="match status" value="1"/>
</dbReference>
<dbReference type="CDD" id="cd07302">
    <property type="entry name" value="CHD"/>
    <property type="match status" value="1"/>
</dbReference>
<evidence type="ECO:0000256" key="4">
    <source>
        <dbReference type="SAM" id="Phobius"/>
    </source>
</evidence>
<dbReference type="STRING" id="366533.SAMN05444339_103231"/>
<dbReference type="Pfam" id="PF00111">
    <property type="entry name" value="Fer2"/>
    <property type="match status" value="1"/>
</dbReference>
<name>A0A1M4YS35_LOKAT</name>
<dbReference type="Gene3D" id="3.30.70.1230">
    <property type="entry name" value="Nucleotide cyclase"/>
    <property type="match status" value="1"/>
</dbReference>
<dbReference type="SUPFAM" id="SSF54292">
    <property type="entry name" value="2Fe-2S ferredoxin-like"/>
    <property type="match status" value="1"/>
</dbReference>
<dbReference type="SMART" id="SM00044">
    <property type="entry name" value="CYCc"/>
    <property type="match status" value="1"/>
</dbReference>
<dbReference type="PANTHER" id="PTHR43081:SF17">
    <property type="entry name" value="BLL5647 PROTEIN"/>
    <property type="match status" value="1"/>
</dbReference>
<feature type="transmembrane region" description="Helical" evidence="4">
    <location>
        <begin position="70"/>
        <end position="89"/>
    </location>
</feature>
<dbReference type="InterPro" id="IPR001041">
    <property type="entry name" value="2Fe-2S_ferredoxin-type"/>
</dbReference>
<dbReference type="GO" id="GO:0006171">
    <property type="term" value="P:cAMP biosynthetic process"/>
    <property type="evidence" value="ECO:0007669"/>
    <property type="project" value="TreeGrafter"/>
</dbReference>
<keyword evidence="4" id="KW-1133">Transmembrane helix</keyword>
<dbReference type="GO" id="GO:0051536">
    <property type="term" value="F:iron-sulfur cluster binding"/>
    <property type="evidence" value="ECO:0007669"/>
    <property type="project" value="InterPro"/>
</dbReference>
<feature type="domain" description="2Fe-2S ferredoxin-type" evidence="6">
    <location>
        <begin position="254"/>
        <end position="349"/>
    </location>
</feature>
<dbReference type="PROSITE" id="PS50125">
    <property type="entry name" value="GUANYLATE_CYCLASE_2"/>
    <property type="match status" value="1"/>
</dbReference>
<dbReference type="AlphaFoldDB" id="A0A1M4YS35"/>
<protein>
    <submittedName>
        <fullName evidence="7">Adenylate cyclase</fullName>
    </submittedName>
</protein>
<proteinExistence type="predicted"/>
<keyword evidence="8" id="KW-1185">Reference proteome</keyword>
<feature type="domain" description="Guanylate cyclase" evidence="5">
    <location>
        <begin position="371"/>
        <end position="508"/>
    </location>
</feature>